<protein>
    <recommendedName>
        <fullName evidence="1">NACHT-NTPase and P-loop NTPases N-terminal domain-containing protein</fullName>
    </recommendedName>
</protein>
<dbReference type="AlphaFoldDB" id="A0A8E2DYX9"/>
<evidence type="ECO:0000313" key="3">
    <source>
        <dbReference type="Proteomes" id="UP000250266"/>
    </source>
</evidence>
<name>A0A8E2DYX9_9PEZI</name>
<evidence type="ECO:0000313" key="2">
    <source>
        <dbReference type="EMBL" id="OCK74143.1"/>
    </source>
</evidence>
<sequence>MAEALAVVGVMASIVQLIDFGAKVLLRLNEFQSSVGEIPKSFQHVKAELPVLLDTLKQTKTAMETGSVGDETKETLLPAIDGCRAQMDLLDTVVGKVLPLQSDSWRERSRKAFSSLRQDAKVEKIRMDLQGYIQTLTHYHAASSSTLHPLIGIHLRT</sequence>
<dbReference type="OrthoDB" id="3200163at2759"/>
<keyword evidence="3" id="KW-1185">Reference proteome</keyword>
<organism evidence="2 3">
    <name type="scientific">Lepidopterella palustris CBS 459.81</name>
    <dbReference type="NCBI Taxonomy" id="1314670"/>
    <lineage>
        <taxon>Eukaryota</taxon>
        <taxon>Fungi</taxon>
        <taxon>Dikarya</taxon>
        <taxon>Ascomycota</taxon>
        <taxon>Pezizomycotina</taxon>
        <taxon>Dothideomycetes</taxon>
        <taxon>Pleosporomycetidae</taxon>
        <taxon>Mytilinidiales</taxon>
        <taxon>Argynnaceae</taxon>
        <taxon>Lepidopterella</taxon>
    </lineage>
</organism>
<gene>
    <name evidence="2" type="ORF">K432DRAFT_447464</name>
</gene>
<dbReference type="EMBL" id="KV745548">
    <property type="protein sequence ID" value="OCK74143.1"/>
    <property type="molecule type" value="Genomic_DNA"/>
</dbReference>
<dbReference type="Pfam" id="PF17107">
    <property type="entry name" value="SesA"/>
    <property type="match status" value="1"/>
</dbReference>
<proteinExistence type="predicted"/>
<dbReference type="InterPro" id="IPR031352">
    <property type="entry name" value="SesA"/>
</dbReference>
<accession>A0A8E2DYX9</accession>
<reference evidence="2 3" key="1">
    <citation type="journal article" date="2016" name="Nat. Commun.">
        <title>Ectomycorrhizal ecology is imprinted in the genome of the dominant symbiotic fungus Cenococcum geophilum.</title>
        <authorList>
            <consortium name="DOE Joint Genome Institute"/>
            <person name="Peter M."/>
            <person name="Kohler A."/>
            <person name="Ohm R.A."/>
            <person name="Kuo A."/>
            <person name="Krutzmann J."/>
            <person name="Morin E."/>
            <person name="Arend M."/>
            <person name="Barry K.W."/>
            <person name="Binder M."/>
            <person name="Choi C."/>
            <person name="Clum A."/>
            <person name="Copeland A."/>
            <person name="Grisel N."/>
            <person name="Haridas S."/>
            <person name="Kipfer T."/>
            <person name="LaButti K."/>
            <person name="Lindquist E."/>
            <person name="Lipzen A."/>
            <person name="Maire R."/>
            <person name="Meier B."/>
            <person name="Mihaltcheva S."/>
            <person name="Molinier V."/>
            <person name="Murat C."/>
            <person name="Poggeler S."/>
            <person name="Quandt C.A."/>
            <person name="Sperisen C."/>
            <person name="Tritt A."/>
            <person name="Tisserant E."/>
            <person name="Crous P.W."/>
            <person name="Henrissat B."/>
            <person name="Nehls U."/>
            <person name="Egli S."/>
            <person name="Spatafora J.W."/>
            <person name="Grigoriev I.V."/>
            <person name="Martin F.M."/>
        </authorList>
    </citation>
    <scope>NUCLEOTIDE SEQUENCE [LARGE SCALE GENOMIC DNA]</scope>
    <source>
        <strain evidence="2 3">CBS 459.81</strain>
    </source>
</reference>
<evidence type="ECO:0000259" key="1">
    <source>
        <dbReference type="Pfam" id="PF17107"/>
    </source>
</evidence>
<feature type="domain" description="NACHT-NTPase and P-loop NTPases N-terminal" evidence="1">
    <location>
        <begin position="12"/>
        <end position="136"/>
    </location>
</feature>
<dbReference type="Proteomes" id="UP000250266">
    <property type="component" value="Unassembled WGS sequence"/>
</dbReference>